<dbReference type="Pfam" id="PF20143">
    <property type="entry name" value="NAD_kinase_C"/>
    <property type="match status" value="1"/>
</dbReference>
<dbReference type="PANTHER" id="PTHR20275">
    <property type="entry name" value="NAD KINASE"/>
    <property type="match status" value="1"/>
</dbReference>
<dbReference type="GO" id="GO:0003951">
    <property type="term" value="F:NAD+ kinase activity"/>
    <property type="evidence" value="ECO:0007669"/>
    <property type="project" value="UniProtKB-UniRule"/>
</dbReference>
<dbReference type="PANTHER" id="PTHR20275:SF0">
    <property type="entry name" value="NAD KINASE"/>
    <property type="match status" value="1"/>
</dbReference>
<dbReference type="Gene3D" id="3.40.50.10330">
    <property type="entry name" value="Probable inorganic polyphosphate/atp-NAD kinase, domain 1"/>
    <property type="match status" value="1"/>
</dbReference>
<keyword evidence="3 6" id="KW-0521">NADP</keyword>
<feature type="binding site" evidence="6">
    <location>
        <begin position="164"/>
        <end position="169"/>
    </location>
    <ligand>
        <name>NAD(+)</name>
        <dbReference type="ChEBI" id="CHEBI:57540"/>
    </ligand>
</feature>
<dbReference type="InterPro" id="IPR017438">
    <property type="entry name" value="ATP-NAD_kinase_N"/>
</dbReference>
<evidence type="ECO:0000256" key="3">
    <source>
        <dbReference type="ARBA" id="ARBA00022857"/>
    </source>
</evidence>
<name>A0A1G2CTZ5_9BACT</name>
<comment type="function">
    <text evidence="6">Involved in the regulation of the intracellular balance of NAD and NADP, and is a key enzyme in the biosynthesis of NADP. Catalyzes specifically the phosphorylation on 2'-hydroxyl of the adenosine moiety of NAD to yield NADP.</text>
</comment>
<organism evidence="7 8">
    <name type="scientific">Candidatus Lloydbacteria bacterium RIFCSPHIGHO2_01_FULL_49_22</name>
    <dbReference type="NCBI Taxonomy" id="1798658"/>
    <lineage>
        <taxon>Bacteria</taxon>
        <taxon>Candidatus Lloydiibacteriota</taxon>
    </lineage>
</organism>
<accession>A0A1G2CTZ5</accession>
<dbReference type="Gene3D" id="2.60.200.30">
    <property type="entry name" value="Probable inorganic polyphosphate/atp-NAD kinase, domain 2"/>
    <property type="match status" value="1"/>
</dbReference>
<dbReference type="Pfam" id="PF01513">
    <property type="entry name" value="NAD_kinase"/>
    <property type="match status" value="1"/>
</dbReference>
<gene>
    <name evidence="6" type="primary">nadK</name>
    <name evidence="7" type="ORF">A2845_05360</name>
</gene>
<feature type="active site" description="Proton acceptor" evidence="6">
    <location>
        <position position="50"/>
    </location>
</feature>
<reference evidence="7 8" key="1">
    <citation type="journal article" date="2016" name="Nat. Commun.">
        <title>Thousands of microbial genomes shed light on interconnected biogeochemical processes in an aquifer system.</title>
        <authorList>
            <person name="Anantharaman K."/>
            <person name="Brown C.T."/>
            <person name="Hug L.A."/>
            <person name="Sharon I."/>
            <person name="Castelle C.J."/>
            <person name="Probst A.J."/>
            <person name="Thomas B.C."/>
            <person name="Singh A."/>
            <person name="Wilkins M.J."/>
            <person name="Karaoz U."/>
            <person name="Brodie E.L."/>
            <person name="Williams K.H."/>
            <person name="Hubbard S.S."/>
            <person name="Banfield J.F."/>
        </authorList>
    </citation>
    <scope>NUCLEOTIDE SEQUENCE [LARGE SCALE GENOMIC DNA]</scope>
</reference>
<keyword evidence="6" id="KW-0963">Cytoplasm</keyword>
<dbReference type="Proteomes" id="UP000177122">
    <property type="component" value="Unassembled WGS sequence"/>
</dbReference>
<keyword evidence="1 6" id="KW-0808">Transferase</keyword>
<dbReference type="InterPro" id="IPR017437">
    <property type="entry name" value="ATP-NAD_kinase_PpnK-typ_C"/>
</dbReference>
<keyword evidence="6" id="KW-0067">ATP-binding</keyword>
<comment type="similarity">
    <text evidence="6">Belongs to the NAD kinase family.</text>
</comment>
<evidence type="ECO:0000256" key="4">
    <source>
        <dbReference type="ARBA" id="ARBA00023027"/>
    </source>
</evidence>
<comment type="cofactor">
    <cofactor evidence="6">
        <name>a divalent metal cation</name>
        <dbReference type="ChEBI" id="CHEBI:60240"/>
    </cofactor>
</comment>
<feature type="binding site" evidence="6">
    <location>
        <position position="188"/>
    </location>
    <ligand>
        <name>NAD(+)</name>
        <dbReference type="ChEBI" id="CHEBI:57540"/>
    </ligand>
</feature>
<evidence type="ECO:0000256" key="1">
    <source>
        <dbReference type="ARBA" id="ARBA00022679"/>
    </source>
</evidence>
<feature type="binding site" evidence="6">
    <location>
        <position position="151"/>
    </location>
    <ligand>
        <name>NAD(+)</name>
        <dbReference type="ChEBI" id="CHEBI:57540"/>
    </ligand>
</feature>
<keyword evidence="4 6" id="KW-0520">NAD</keyword>
<dbReference type="GO" id="GO:0046872">
    <property type="term" value="F:metal ion binding"/>
    <property type="evidence" value="ECO:0007669"/>
    <property type="project" value="UniProtKB-UniRule"/>
</dbReference>
<evidence type="ECO:0000313" key="8">
    <source>
        <dbReference type="Proteomes" id="UP000177122"/>
    </source>
</evidence>
<evidence type="ECO:0000256" key="6">
    <source>
        <dbReference type="HAMAP-Rule" id="MF_00361"/>
    </source>
</evidence>
<dbReference type="AlphaFoldDB" id="A0A1G2CTZ5"/>
<dbReference type="SUPFAM" id="SSF111331">
    <property type="entry name" value="NAD kinase/diacylglycerol kinase-like"/>
    <property type="match status" value="1"/>
</dbReference>
<dbReference type="InterPro" id="IPR016064">
    <property type="entry name" value="NAD/diacylglycerol_kinase_sf"/>
</dbReference>
<evidence type="ECO:0000256" key="2">
    <source>
        <dbReference type="ARBA" id="ARBA00022777"/>
    </source>
</evidence>
<dbReference type="GO" id="GO:0006741">
    <property type="term" value="P:NADP+ biosynthetic process"/>
    <property type="evidence" value="ECO:0007669"/>
    <property type="project" value="UniProtKB-UniRule"/>
</dbReference>
<dbReference type="InterPro" id="IPR002504">
    <property type="entry name" value="NADK"/>
</dbReference>
<feature type="binding site" evidence="6">
    <location>
        <begin position="125"/>
        <end position="126"/>
    </location>
    <ligand>
        <name>NAD(+)</name>
        <dbReference type="ChEBI" id="CHEBI:57540"/>
    </ligand>
</feature>
<comment type="caution">
    <text evidence="7">The sequence shown here is derived from an EMBL/GenBank/DDBJ whole genome shotgun (WGS) entry which is preliminary data.</text>
</comment>
<dbReference type="GO" id="GO:0051287">
    <property type="term" value="F:NAD binding"/>
    <property type="evidence" value="ECO:0007669"/>
    <property type="project" value="UniProtKB-ARBA"/>
</dbReference>
<protein>
    <recommendedName>
        <fullName evidence="6">NAD kinase</fullName>
        <ecNumber evidence="6">2.7.1.23</ecNumber>
    </recommendedName>
    <alternativeName>
        <fullName evidence="6">ATP-dependent NAD kinase</fullName>
    </alternativeName>
</protein>
<proteinExistence type="inferred from homology"/>
<comment type="caution">
    <text evidence="6">Lacks conserved residue(s) required for the propagation of feature annotation.</text>
</comment>
<comment type="subcellular location">
    <subcellularLocation>
        <location evidence="6">Cytoplasm</location>
    </subcellularLocation>
</comment>
<dbReference type="GO" id="GO:0005524">
    <property type="term" value="F:ATP binding"/>
    <property type="evidence" value="ECO:0007669"/>
    <property type="project" value="UniProtKB-KW"/>
</dbReference>
<dbReference type="GO" id="GO:0005737">
    <property type="term" value="C:cytoplasm"/>
    <property type="evidence" value="ECO:0007669"/>
    <property type="project" value="UniProtKB-SubCell"/>
</dbReference>
<comment type="catalytic activity">
    <reaction evidence="5 6">
        <text>NAD(+) + ATP = ADP + NADP(+) + H(+)</text>
        <dbReference type="Rhea" id="RHEA:18629"/>
        <dbReference type="ChEBI" id="CHEBI:15378"/>
        <dbReference type="ChEBI" id="CHEBI:30616"/>
        <dbReference type="ChEBI" id="CHEBI:57540"/>
        <dbReference type="ChEBI" id="CHEBI:58349"/>
        <dbReference type="ChEBI" id="CHEBI:456216"/>
        <dbReference type="EC" id="2.7.1.23"/>
    </reaction>
</comment>
<keyword evidence="6" id="KW-0547">Nucleotide-binding</keyword>
<dbReference type="GO" id="GO:0019674">
    <property type="term" value="P:NAD+ metabolic process"/>
    <property type="evidence" value="ECO:0007669"/>
    <property type="project" value="InterPro"/>
</dbReference>
<dbReference type="EC" id="2.7.1.23" evidence="6"/>
<keyword evidence="2 6" id="KW-0418">Kinase</keyword>
<sequence length="277" mass="30698">MKTRVALFCRADNRRALNWKKKIIAHIAAHHPRVLIVTEKPNFVITLGGDGTILESARYFQKNAPIFLGLNLGHVGFLASARRPDQFIGAVDALLSGSFVTTHRMMLTAKVFRGGALVHTTDCLNEVTAQGIMGTIRMTISVDGHPLQYVHGSGVIIATPTGSTAYNLSAHGPIVTPDMHCMIVTELLDHNIPTPSLVLKNTKTVYIDITEVRKRGILAITQTNEPIDAVLTADDMDLFPLHEKDRVEVTKSKHIITFAEFEDNYFLKSLQKKFAFR</sequence>
<evidence type="ECO:0000256" key="5">
    <source>
        <dbReference type="ARBA" id="ARBA00047925"/>
    </source>
</evidence>
<feature type="binding site" evidence="6">
    <location>
        <begin position="50"/>
        <end position="51"/>
    </location>
    <ligand>
        <name>NAD(+)</name>
        <dbReference type="ChEBI" id="CHEBI:57540"/>
    </ligand>
</feature>
<dbReference type="HAMAP" id="MF_00361">
    <property type="entry name" value="NAD_kinase"/>
    <property type="match status" value="1"/>
</dbReference>
<evidence type="ECO:0000313" key="7">
    <source>
        <dbReference type="EMBL" id="OGZ04692.1"/>
    </source>
</evidence>
<dbReference type="EMBL" id="MHLI01000022">
    <property type="protein sequence ID" value="OGZ04692.1"/>
    <property type="molecule type" value="Genomic_DNA"/>
</dbReference>